<dbReference type="GO" id="GO:0009055">
    <property type="term" value="F:electron transfer activity"/>
    <property type="evidence" value="ECO:0007669"/>
    <property type="project" value="InterPro"/>
</dbReference>
<dbReference type="InterPro" id="IPR008972">
    <property type="entry name" value="Cupredoxin"/>
</dbReference>
<organism evidence="9 10">
    <name type="scientific">Rubus argutus</name>
    <name type="common">Southern blackberry</name>
    <dbReference type="NCBI Taxonomy" id="59490"/>
    <lineage>
        <taxon>Eukaryota</taxon>
        <taxon>Viridiplantae</taxon>
        <taxon>Streptophyta</taxon>
        <taxon>Embryophyta</taxon>
        <taxon>Tracheophyta</taxon>
        <taxon>Spermatophyta</taxon>
        <taxon>Magnoliopsida</taxon>
        <taxon>eudicotyledons</taxon>
        <taxon>Gunneridae</taxon>
        <taxon>Pentapetalae</taxon>
        <taxon>rosids</taxon>
        <taxon>fabids</taxon>
        <taxon>Rosales</taxon>
        <taxon>Rosaceae</taxon>
        <taxon>Rosoideae</taxon>
        <taxon>Rosoideae incertae sedis</taxon>
        <taxon>Rubus</taxon>
    </lineage>
</organism>
<dbReference type="InterPro" id="IPR041845">
    <property type="entry name" value="Mavicyanin"/>
</dbReference>
<evidence type="ECO:0000256" key="5">
    <source>
        <dbReference type="ARBA" id="ARBA00023180"/>
    </source>
</evidence>
<dbReference type="InterPro" id="IPR003245">
    <property type="entry name" value="Phytocyanin_dom"/>
</dbReference>
<dbReference type="EMBL" id="JBEDUW010000004">
    <property type="protein sequence ID" value="KAK9931530.1"/>
    <property type="molecule type" value="Genomic_DNA"/>
</dbReference>
<feature type="domain" description="Phytocyanin" evidence="8">
    <location>
        <begin position="25"/>
        <end position="124"/>
    </location>
</feature>
<dbReference type="CDD" id="cd11014">
    <property type="entry name" value="Mavicyanin"/>
    <property type="match status" value="1"/>
</dbReference>
<keyword evidence="3" id="KW-0249">Electron transport</keyword>
<dbReference type="InterPro" id="IPR039391">
    <property type="entry name" value="Phytocyanin-like"/>
</dbReference>
<sequence length="201" mass="21184">MALKSIILVLLVAMALCGACCGAGAVYKVGDSDGWIVPVDYNQWSAAKEFHVGDTLLFSYNNQFHNVMQVTEQDFNSCNPSSAMATYSSGSDNITLERPGHYYFLCGAPGHCQAGQKVDIEVNLPHSVLSPSPAPYGLSAPSTPPPVESSFPSPSLAPSGLSSPSTPHPVERPPSSAAVTNAPKLALAVFGFVLAFSKFMF</sequence>
<accession>A0AAW1X7C0</accession>
<keyword evidence="7" id="KW-0732">Signal</keyword>
<feature type="compositionally biased region" description="Low complexity" evidence="6">
    <location>
        <begin position="148"/>
        <end position="165"/>
    </location>
</feature>
<dbReference type="PROSITE" id="PS51485">
    <property type="entry name" value="PHYTOCYANIN"/>
    <property type="match status" value="1"/>
</dbReference>
<reference evidence="9 10" key="1">
    <citation type="journal article" date="2023" name="G3 (Bethesda)">
        <title>A chromosome-length genome assembly and annotation of blackberry (Rubus argutus, cv. 'Hillquist').</title>
        <authorList>
            <person name="Bruna T."/>
            <person name="Aryal R."/>
            <person name="Dudchenko O."/>
            <person name="Sargent D.J."/>
            <person name="Mead D."/>
            <person name="Buti M."/>
            <person name="Cavallini A."/>
            <person name="Hytonen T."/>
            <person name="Andres J."/>
            <person name="Pham M."/>
            <person name="Weisz D."/>
            <person name="Mascagni F."/>
            <person name="Usai G."/>
            <person name="Natali L."/>
            <person name="Bassil N."/>
            <person name="Fernandez G.E."/>
            <person name="Lomsadze A."/>
            <person name="Armour M."/>
            <person name="Olukolu B."/>
            <person name="Poorten T."/>
            <person name="Britton C."/>
            <person name="Davik J."/>
            <person name="Ashrafi H."/>
            <person name="Aiden E.L."/>
            <person name="Borodovsky M."/>
            <person name="Worthington M."/>
        </authorList>
    </citation>
    <scope>NUCLEOTIDE SEQUENCE [LARGE SCALE GENOMIC DNA]</scope>
    <source>
        <strain evidence="9">PI 553951</strain>
    </source>
</reference>
<dbReference type="GO" id="GO:0046872">
    <property type="term" value="F:metal ion binding"/>
    <property type="evidence" value="ECO:0007669"/>
    <property type="project" value="UniProtKB-KW"/>
</dbReference>
<evidence type="ECO:0000259" key="8">
    <source>
        <dbReference type="PROSITE" id="PS51485"/>
    </source>
</evidence>
<name>A0AAW1X7C0_RUBAR</name>
<proteinExistence type="predicted"/>
<dbReference type="AlphaFoldDB" id="A0AAW1X7C0"/>
<keyword evidence="1" id="KW-0813">Transport</keyword>
<gene>
    <name evidence="9" type="ORF">M0R45_018804</name>
</gene>
<dbReference type="PROSITE" id="PS00196">
    <property type="entry name" value="COPPER_BLUE"/>
    <property type="match status" value="1"/>
</dbReference>
<dbReference type="Gene3D" id="2.60.40.420">
    <property type="entry name" value="Cupredoxins - blue copper proteins"/>
    <property type="match status" value="1"/>
</dbReference>
<dbReference type="Pfam" id="PF02298">
    <property type="entry name" value="Cu_bind_like"/>
    <property type="match status" value="1"/>
</dbReference>
<comment type="caution">
    <text evidence="9">The sequence shown here is derived from an EMBL/GenBank/DDBJ whole genome shotgun (WGS) entry which is preliminary data.</text>
</comment>
<keyword evidence="5" id="KW-0325">Glycoprotein</keyword>
<evidence type="ECO:0000313" key="10">
    <source>
        <dbReference type="Proteomes" id="UP001457282"/>
    </source>
</evidence>
<evidence type="ECO:0000256" key="6">
    <source>
        <dbReference type="SAM" id="MobiDB-lite"/>
    </source>
</evidence>
<dbReference type="SUPFAM" id="SSF49503">
    <property type="entry name" value="Cupredoxins"/>
    <property type="match status" value="1"/>
</dbReference>
<feature type="signal peptide" evidence="7">
    <location>
        <begin position="1"/>
        <end position="22"/>
    </location>
</feature>
<dbReference type="GO" id="GO:0005886">
    <property type="term" value="C:plasma membrane"/>
    <property type="evidence" value="ECO:0007669"/>
    <property type="project" value="TreeGrafter"/>
</dbReference>
<evidence type="ECO:0000313" key="9">
    <source>
        <dbReference type="EMBL" id="KAK9931530.1"/>
    </source>
</evidence>
<evidence type="ECO:0000256" key="2">
    <source>
        <dbReference type="ARBA" id="ARBA00022723"/>
    </source>
</evidence>
<evidence type="ECO:0000256" key="7">
    <source>
        <dbReference type="SAM" id="SignalP"/>
    </source>
</evidence>
<dbReference type="Proteomes" id="UP001457282">
    <property type="component" value="Unassembled WGS sequence"/>
</dbReference>
<dbReference type="FunFam" id="2.60.40.420:FF:000003">
    <property type="entry name" value="Blue copper"/>
    <property type="match status" value="1"/>
</dbReference>
<protein>
    <recommendedName>
        <fullName evidence="8">Phytocyanin domain-containing protein</fullName>
    </recommendedName>
</protein>
<keyword evidence="10" id="KW-1185">Reference proteome</keyword>
<dbReference type="InterPro" id="IPR028871">
    <property type="entry name" value="BlueCu_1_BS"/>
</dbReference>
<evidence type="ECO:0000256" key="1">
    <source>
        <dbReference type="ARBA" id="ARBA00022448"/>
    </source>
</evidence>
<feature type="region of interest" description="Disordered" evidence="6">
    <location>
        <begin position="135"/>
        <end position="177"/>
    </location>
</feature>
<evidence type="ECO:0000256" key="4">
    <source>
        <dbReference type="ARBA" id="ARBA00023008"/>
    </source>
</evidence>
<dbReference type="PANTHER" id="PTHR33021">
    <property type="entry name" value="BLUE COPPER PROTEIN"/>
    <property type="match status" value="1"/>
</dbReference>
<keyword evidence="4" id="KW-0186">Copper</keyword>
<keyword evidence="2" id="KW-0479">Metal-binding</keyword>
<evidence type="ECO:0000256" key="3">
    <source>
        <dbReference type="ARBA" id="ARBA00022982"/>
    </source>
</evidence>
<dbReference type="PANTHER" id="PTHR33021:SF356">
    <property type="entry name" value="MAVICYANIN"/>
    <property type="match status" value="1"/>
</dbReference>
<feature type="chain" id="PRO_5043519959" description="Phytocyanin domain-containing protein" evidence="7">
    <location>
        <begin position="23"/>
        <end position="201"/>
    </location>
</feature>